<evidence type="ECO:0000313" key="1">
    <source>
        <dbReference type="EMBL" id="KAH3823034.1"/>
    </source>
</evidence>
<name>A0A9D4GX35_DREPO</name>
<proteinExistence type="predicted"/>
<gene>
    <name evidence="1" type="ORF">DPMN_124829</name>
</gene>
<comment type="caution">
    <text evidence="1">The sequence shown here is derived from an EMBL/GenBank/DDBJ whole genome shotgun (WGS) entry which is preliminary data.</text>
</comment>
<reference evidence="1" key="1">
    <citation type="journal article" date="2019" name="bioRxiv">
        <title>The Genome of the Zebra Mussel, Dreissena polymorpha: A Resource for Invasive Species Research.</title>
        <authorList>
            <person name="McCartney M.A."/>
            <person name="Auch B."/>
            <person name="Kono T."/>
            <person name="Mallez S."/>
            <person name="Zhang Y."/>
            <person name="Obille A."/>
            <person name="Becker A."/>
            <person name="Abrahante J.E."/>
            <person name="Garbe J."/>
            <person name="Badalamenti J.P."/>
            <person name="Herman A."/>
            <person name="Mangelson H."/>
            <person name="Liachko I."/>
            <person name="Sullivan S."/>
            <person name="Sone E.D."/>
            <person name="Koren S."/>
            <person name="Silverstein K.A.T."/>
            <person name="Beckman K.B."/>
            <person name="Gohl D.M."/>
        </authorList>
    </citation>
    <scope>NUCLEOTIDE SEQUENCE</scope>
    <source>
        <strain evidence="1">Duluth1</strain>
        <tissue evidence="1">Whole animal</tissue>
    </source>
</reference>
<accession>A0A9D4GX35</accession>
<dbReference type="Proteomes" id="UP000828390">
    <property type="component" value="Unassembled WGS sequence"/>
</dbReference>
<dbReference type="EMBL" id="JAIWYP010000005">
    <property type="protein sequence ID" value="KAH3823034.1"/>
    <property type="molecule type" value="Genomic_DNA"/>
</dbReference>
<evidence type="ECO:0000313" key="2">
    <source>
        <dbReference type="Proteomes" id="UP000828390"/>
    </source>
</evidence>
<keyword evidence="2" id="KW-1185">Reference proteome</keyword>
<reference evidence="1" key="2">
    <citation type="submission" date="2020-11" db="EMBL/GenBank/DDBJ databases">
        <authorList>
            <person name="McCartney M.A."/>
            <person name="Auch B."/>
            <person name="Kono T."/>
            <person name="Mallez S."/>
            <person name="Becker A."/>
            <person name="Gohl D.M."/>
            <person name="Silverstein K.A.T."/>
            <person name="Koren S."/>
            <person name="Bechman K.B."/>
            <person name="Herman A."/>
            <person name="Abrahante J.E."/>
            <person name="Garbe J."/>
        </authorList>
    </citation>
    <scope>NUCLEOTIDE SEQUENCE</scope>
    <source>
        <strain evidence="1">Duluth1</strain>
        <tissue evidence="1">Whole animal</tissue>
    </source>
</reference>
<dbReference type="AlphaFoldDB" id="A0A9D4GX35"/>
<organism evidence="1 2">
    <name type="scientific">Dreissena polymorpha</name>
    <name type="common">Zebra mussel</name>
    <name type="synonym">Mytilus polymorpha</name>
    <dbReference type="NCBI Taxonomy" id="45954"/>
    <lineage>
        <taxon>Eukaryota</taxon>
        <taxon>Metazoa</taxon>
        <taxon>Spiralia</taxon>
        <taxon>Lophotrochozoa</taxon>
        <taxon>Mollusca</taxon>
        <taxon>Bivalvia</taxon>
        <taxon>Autobranchia</taxon>
        <taxon>Heteroconchia</taxon>
        <taxon>Euheterodonta</taxon>
        <taxon>Imparidentia</taxon>
        <taxon>Neoheterodontei</taxon>
        <taxon>Myida</taxon>
        <taxon>Dreissenoidea</taxon>
        <taxon>Dreissenidae</taxon>
        <taxon>Dreissena</taxon>
    </lineage>
</organism>
<sequence>MPEVKTSETRLFADDRLSTEKSGQRLIQLSYSGTWMPLESGRQDGGCTLIPSNDRSYICVPTSGSAETTRTTFMDTFLRTLTVLSTWE</sequence>
<protein>
    <submittedName>
        <fullName evidence="1">Uncharacterized protein</fullName>
    </submittedName>
</protein>